<dbReference type="PIRSF" id="PIRSF021383">
    <property type="entry name" value="YunB"/>
    <property type="match status" value="1"/>
</dbReference>
<evidence type="ECO:0000256" key="1">
    <source>
        <dbReference type="SAM" id="MobiDB-lite"/>
    </source>
</evidence>
<name>A0A263BQI6_9BACI</name>
<dbReference type="Proteomes" id="UP000217083">
    <property type="component" value="Unassembled WGS sequence"/>
</dbReference>
<reference evidence="4" key="1">
    <citation type="submission" date="2017-08" db="EMBL/GenBank/DDBJ databases">
        <authorList>
            <person name="Huang Z."/>
        </authorList>
    </citation>
    <scope>NUCLEOTIDE SEQUENCE [LARGE SCALE GENOMIC DNA]</scope>
    <source>
        <strain evidence="4">SA5d-4</strain>
    </source>
</reference>
<accession>A0A263BQI6</accession>
<evidence type="ECO:0000256" key="2">
    <source>
        <dbReference type="SAM" id="Phobius"/>
    </source>
</evidence>
<dbReference type="RefSeq" id="WP_094926195.1">
    <property type="nucleotide sequence ID" value="NZ_NPIA01000009.1"/>
</dbReference>
<keyword evidence="2" id="KW-0472">Membrane</keyword>
<proteinExistence type="predicted"/>
<organism evidence="3 4">
    <name type="scientific">Lottiidibacillus patelloidae</name>
    <dbReference type="NCBI Taxonomy" id="2670334"/>
    <lineage>
        <taxon>Bacteria</taxon>
        <taxon>Bacillati</taxon>
        <taxon>Bacillota</taxon>
        <taxon>Bacilli</taxon>
        <taxon>Bacillales</taxon>
        <taxon>Bacillaceae</taxon>
        <taxon>Lottiidibacillus</taxon>
    </lineage>
</organism>
<dbReference type="Pfam" id="PF09560">
    <property type="entry name" value="Spore_YunB"/>
    <property type="match status" value="1"/>
</dbReference>
<comment type="caution">
    <text evidence="3">The sequence shown here is derived from an EMBL/GenBank/DDBJ whole genome shotgun (WGS) entry which is preliminary data.</text>
</comment>
<reference evidence="3 4" key="2">
    <citation type="submission" date="2017-09" db="EMBL/GenBank/DDBJ databases">
        <title>Bacillus patelloidae sp. nov., isolated from the intestinal tract of a marine limpet.</title>
        <authorList>
            <person name="Liu R."/>
            <person name="Dong C."/>
            <person name="Shao Z."/>
        </authorList>
    </citation>
    <scope>NUCLEOTIDE SEQUENCE [LARGE SCALE GENOMIC DNA]</scope>
    <source>
        <strain evidence="3 4">SA5d-4</strain>
    </source>
</reference>
<dbReference type="EMBL" id="NPIA01000009">
    <property type="protein sequence ID" value="OZM55973.1"/>
    <property type="molecule type" value="Genomic_DNA"/>
</dbReference>
<feature type="transmembrane region" description="Helical" evidence="2">
    <location>
        <begin position="12"/>
        <end position="36"/>
    </location>
</feature>
<feature type="region of interest" description="Disordered" evidence="1">
    <location>
        <begin position="236"/>
        <end position="260"/>
    </location>
</feature>
<evidence type="ECO:0000313" key="3">
    <source>
        <dbReference type="EMBL" id="OZM55973.1"/>
    </source>
</evidence>
<feature type="compositionally biased region" description="Low complexity" evidence="1">
    <location>
        <begin position="236"/>
        <end position="247"/>
    </location>
</feature>
<sequence>MRRFGKPQRGPIPFRYVFIFTCVVFILLTAQGIWLIEKGIKPTLIRVAESRINQIATAAINDAISKQVADGIDTAELTVVSTDNEGMITSIDWNTTAFQRVLSEATIRVQNNLKRVENGELDQLGVADDVDIETTGPRPKGIVYEIPLGQATNNSLLANLGPRIPVQFTPIGSVDTDLYAKLTEYGINNVYVEIFVHIEVKVKIVIPFATKETKVTTDIPVGMRIVSGRVPQFYNNGSNSGSPSLPGVIIDTEKEKEKDE</sequence>
<keyword evidence="4" id="KW-1185">Reference proteome</keyword>
<feature type="compositionally biased region" description="Basic and acidic residues" evidence="1">
    <location>
        <begin position="251"/>
        <end position="260"/>
    </location>
</feature>
<evidence type="ECO:0000313" key="4">
    <source>
        <dbReference type="Proteomes" id="UP000217083"/>
    </source>
</evidence>
<dbReference type="AlphaFoldDB" id="A0A263BQI6"/>
<protein>
    <submittedName>
        <fullName evidence="3">Sporulation protein YunB</fullName>
    </submittedName>
</protein>
<dbReference type="InterPro" id="IPR014197">
    <property type="entry name" value="Sporulation_prot_YunB"/>
</dbReference>
<dbReference type="NCBIfam" id="TIGR02832">
    <property type="entry name" value="spo_yunB"/>
    <property type="match status" value="1"/>
</dbReference>
<keyword evidence="2" id="KW-1133">Transmembrane helix</keyword>
<keyword evidence="2" id="KW-0812">Transmembrane</keyword>
<gene>
    <name evidence="3" type="primary">yunB</name>
    <name evidence="3" type="ORF">CIB95_14085</name>
</gene>